<keyword evidence="3 6" id="KW-0326">Glycosidase</keyword>
<dbReference type="InterPro" id="IPR041542">
    <property type="entry name" value="GH43_C2"/>
</dbReference>
<organism evidence="8 9">
    <name type="scientific">Oleiharenicola lentus</name>
    <dbReference type="NCBI Taxonomy" id="2508720"/>
    <lineage>
        <taxon>Bacteria</taxon>
        <taxon>Pseudomonadati</taxon>
        <taxon>Verrucomicrobiota</taxon>
        <taxon>Opitutia</taxon>
        <taxon>Opitutales</taxon>
        <taxon>Opitutaceae</taxon>
        <taxon>Oleiharenicola</taxon>
    </lineage>
</organism>
<dbReference type="PANTHER" id="PTHR42812">
    <property type="entry name" value="BETA-XYLOSIDASE"/>
    <property type="match status" value="1"/>
</dbReference>
<evidence type="ECO:0000256" key="1">
    <source>
        <dbReference type="ARBA" id="ARBA00009865"/>
    </source>
</evidence>
<keyword evidence="2 6" id="KW-0378">Hydrolase</keyword>
<keyword evidence="9" id="KW-1185">Reference proteome</keyword>
<evidence type="ECO:0000256" key="2">
    <source>
        <dbReference type="ARBA" id="ARBA00022801"/>
    </source>
</evidence>
<dbReference type="OrthoDB" id="181757at2"/>
<evidence type="ECO:0000256" key="6">
    <source>
        <dbReference type="RuleBase" id="RU361187"/>
    </source>
</evidence>
<feature type="domain" description="Beta-xylosidase C-terminal Concanavalin A-like" evidence="7">
    <location>
        <begin position="337"/>
        <end position="540"/>
    </location>
</feature>
<feature type="site" description="Important for catalytic activity, responsible for pKa modulation of the active site Glu and correct orientation of both the proton donor and substrate" evidence="5">
    <location>
        <position position="141"/>
    </location>
</feature>
<evidence type="ECO:0000256" key="3">
    <source>
        <dbReference type="ARBA" id="ARBA00023295"/>
    </source>
</evidence>
<dbReference type="GO" id="GO:0004553">
    <property type="term" value="F:hydrolase activity, hydrolyzing O-glycosyl compounds"/>
    <property type="evidence" value="ECO:0007669"/>
    <property type="project" value="InterPro"/>
</dbReference>
<dbReference type="InterPro" id="IPR051795">
    <property type="entry name" value="Glycosyl_Hydrlase_43"/>
</dbReference>
<feature type="active site" description="Proton donor" evidence="4">
    <location>
        <position position="200"/>
    </location>
</feature>
<dbReference type="InterPro" id="IPR013320">
    <property type="entry name" value="ConA-like_dom_sf"/>
</dbReference>
<dbReference type="InterPro" id="IPR006710">
    <property type="entry name" value="Glyco_hydro_43"/>
</dbReference>
<dbReference type="Proteomes" id="UP000290218">
    <property type="component" value="Unassembled WGS sequence"/>
</dbReference>
<gene>
    <name evidence="8" type="ORF">ESB00_16110</name>
</gene>
<dbReference type="AlphaFoldDB" id="A0A4Q1C4C6"/>
<dbReference type="SUPFAM" id="SSF49899">
    <property type="entry name" value="Concanavalin A-like lectins/glucanases"/>
    <property type="match status" value="1"/>
</dbReference>
<protein>
    <submittedName>
        <fullName evidence="8">Glycoside hydrolase family 43 protein</fullName>
    </submittedName>
</protein>
<dbReference type="Pfam" id="PF17851">
    <property type="entry name" value="GH43_C2"/>
    <property type="match status" value="1"/>
</dbReference>
<sequence>MSAPTPTIRNPVLPGFNPDPSLLRVGDDYYIATSTFEWFPGVQIHHSRDLVNWRLLCRPLSRPSQLNMLGDPDSCGIWAPCLSHADGKFWLIYTDVKRYGRTSVGGASGASLRDFHNYLVTADRIDGDWSDPVYMNSSGFDPSLFHDDDGRKWFVNQLWDHRPASNRFAGIVLQEYSVKERKLIGTRVNIFPGTPLGLTEAPHLYKRNGWYYLITAEGGTGWGHAVTLCRSRTLTGPYELHPENPFLTARHRPDAPLQRAGHADLVETQDGQTWIAYLCGRPLRNRGRCTLGRETAIQPLVWGADGWPRTTDGQGIPQLNPPAPDLPSHPFPPSPARRDFDSTLLPGEFQWLRSPWPEELFSLTARPGHLRLYGRETIGSLFKQALVARRQQAHCYSAATVIEFEPEHFQQLAGLVCYYGAAKFHYLYISHDEIIGKHLRVMSAIPDGVVGDSFTAPIAIPTGRRIELRVEVDEERLHFGYRLEGAGAWSWIPQIFDASILSDEATMPGLPNFTGAFVGMACQDMAGTARPADFDWFEYRERAYATDPTTP</sequence>
<reference evidence="8 9" key="1">
    <citation type="submission" date="2019-01" db="EMBL/GenBank/DDBJ databases">
        <title>Lacunisphaera sp. strain TWA-58.</title>
        <authorList>
            <person name="Chen W.-M."/>
        </authorList>
    </citation>
    <scope>NUCLEOTIDE SEQUENCE [LARGE SCALE GENOMIC DNA]</scope>
    <source>
        <strain evidence="8 9">TWA-58</strain>
    </source>
</reference>
<dbReference type="Gene3D" id="2.115.10.20">
    <property type="entry name" value="Glycosyl hydrolase domain, family 43"/>
    <property type="match status" value="1"/>
</dbReference>
<dbReference type="PANTHER" id="PTHR42812:SF12">
    <property type="entry name" value="BETA-XYLOSIDASE-RELATED"/>
    <property type="match status" value="1"/>
</dbReference>
<dbReference type="InterPro" id="IPR023296">
    <property type="entry name" value="Glyco_hydro_beta-prop_sf"/>
</dbReference>
<evidence type="ECO:0000313" key="8">
    <source>
        <dbReference type="EMBL" id="RXK53221.1"/>
    </source>
</evidence>
<proteinExistence type="inferred from homology"/>
<dbReference type="EMBL" id="SDHX01000002">
    <property type="protein sequence ID" value="RXK53221.1"/>
    <property type="molecule type" value="Genomic_DNA"/>
</dbReference>
<evidence type="ECO:0000313" key="9">
    <source>
        <dbReference type="Proteomes" id="UP000290218"/>
    </source>
</evidence>
<comment type="similarity">
    <text evidence="1 6">Belongs to the glycosyl hydrolase 43 family.</text>
</comment>
<dbReference type="GO" id="GO:0005975">
    <property type="term" value="P:carbohydrate metabolic process"/>
    <property type="evidence" value="ECO:0007669"/>
    <property type="project" value="InterPro"/>
</dbReference>
<evidence type="ECO:0000259" key="7">
    <source>
        <dbReference type="Pfam" id="PF17851"/>
    </source>
</evidence>
<evidence type="ECO:0000256" key="4">
    <source>
        <dbReference type="PIRSR" id="PIRSR606710-1"/>
    </source>
</evidence>
<name>A0A4Q1C4C6_9BACT</name>
<dbReference type="SUPFAM" id="SSF75005">
    <property type="entry name" value="Arabinanase/levansucrase/invertase"/>
    <property type="match status" value="1"/>
</dbReference>
<dbReference type="Pfam" id="PF04616">
    <property type="entry name" value="Glyco_hydro_43"/>
    <property type="match status" value="1"/>
</dbReference>
<comment type="caution">
    <text evidence="8">The sequence shown here is derived from an EMBL/GenBank/DDBJ whole genome shotgun (WGS) entry which is preliminary data.</text>
</comment>
<evidence type="ECO:0000256" key="5">
    <source>
        <dbReference type="PIRSR" id="PIRSR606710-2"/>
    </source>
</evidence>
<dbReference type="CDD" id="cd09000">
    <property type="entry name" value="GH43_SXA-like"/>
    <property type="match status" value="1"/>
</dbReference>
<dbReference type="RefSeq" id="WP_129048810.1">
    <property type="nucleotide sequence ID" value="NZ_SDHX01000002.1"/>
</dbReference>
<accession>A0A4Q1C4C6</accession>
<dbReference type="Gene3D" id="2.60.120.200">
    <property type="match status" value="1"/>
</dbReference>
<feature type="active site" description="Proton acceptor" evidence="4">
    <location>
        <position position="19"/>
    </location>
</feature>